<accession>A0A8B8GH57</accession>
<dbReference type="OrthoDB" id="5205528at2759"/>
<dbReference type="PANTHER" id="PTHR43856:SF1">
    <property type="entry name" value="MITOCHONDRIAL CARDIOLIPIN HYDROLASE"/>
    <property type="match status" value="1"/>
</dbReference>
<keyword evidence="7" id="KW-1133">Transmembrane helix</keyword>
<organism evidence="9 10">
    <name type="scientific">Sipha flava</name>
    <name type="common">yellow sugarcane aphid</name>
    <dbReference type="NCBI Taxonomy" id="143950"/>
    <lineage>
        <taxon>Eukaryota</taxon>
        <taxon>Metazoa</taxon>
        <taxon>Ecdysozoa</taxon>
        <taxon>Arthropoda</taxon>
        <taxon>Hexapoda</taxon>
        <taxon>Insecta</taxon>
        <taxon>Pterygota</taxon>
        <taxon>Neoptera</taxon>
        <taxon>Paraneoptera</taxon>
        <taxon>Hemiptera</taxon>
        <taxon>Sternorrhyncha</taxon>
        <taxon>Aphidomorpha</taxon>
        <taxon>Aphidoidea</taxon>
        <taxon>Aphididae</taxon>
        <taxon>Sipha</taxon>
    </lineage>
</organism>
<dbReference type="RefSeq" id="XP_025422564.1">
    <property type="nucleotide sequence ID" value="XM_025566779.1"/>
</dbReference>
<evidence type="ECO:0000256" key="2">
    <source>
        <dbReference type="ARBA" id="ARBA00022963"/>
    </source>
</evidence>
<dbReference type="Gene3D" id="3.30.870.10">
    <property type="entry name" value="Endonuclease Chain A"/>
    <property type="match status" value="1"/>
</dbReference>
<keyword evidence="7" id="KW-0472">Membrane</keyword>
<evidence type="ECO:0000256" key="7">
    <source>
        <dbReference type="SAM" id="Phobius"/>
    </source>
</evidence>
<feature type="domain" description="Phospholipase D-like" evidence="8">
    <location>
        <begin position="104"/>
        <end position="229"/>
    </location>
</feature>
<dbReference type="GO" id="GO:0034587">
    <property type="term" value="P:piRNA processing"/>
    <property type="evidence" value="ECO:0007669"/>
    <property type="project" value="TreeGrafter"/>
</dbReference>
<sequence>MTTMDFRHFGAPKRIVGTTGQQIKKRDVSVLYGRSVSKILSFNPICVSFICASFMIWRRFIKSERNYFKVTFFNPLKKSRCKCTNPYNSECLDANCSVIKTAEIICCLQNATKSIDICVFTLSHERIATEIIAAHKRGVVVRIIVSNCILIHGKEIKQLRNSGIELKCQNNVNNIGYMHNKFCVVDSKWLIHSSMNWTRQATVSNWESILITDLSSLISEFSNAFEYIWLNISND</sequence>
<dbReference type="SUPFAM" id="SSF56024">
    <property type="entry name" value="Phospholipase D/nuclease"/>
    <property type="match status" value="1"/>
</dbReference>
<evidence type="ECO:0000313" key="10">
    <source>
        <dbReference type="RefSeq" id="XP_025422564.1"/>
    </source>
</evidence>
<keyword evidence="2" id="KW-0442">Lipid degradation</keyword>
<evidence type="ECO:0000259" key="8">
    <source>
        <dbReference type="Pfam" id="PF13091"/>
    </source>
</evidence>
<keyword evidence="1" id="KW-0378">Hydrolase</keyword>
<evidence type="ECO:0000256" key="3">
    <source>
        <dbReference type="ARBA" id="ARBA00023098"/>
    </source>
</evidence>
<proteinExistence type="inferred from homology"/>
<comment type="similarity">
    <text evidence="4">Belongs to the phospholipase D family. MitoPLD/Zucchini subfamily.</text>
</comment>
<keyword evidence="3" id="KW-0443">Lipid metabolism</keyword>
<dbReference type="GO" id="GO:0016891">
    <property type="term" value="F:RNA endonuclease activity producing 5'-phosphomonoesters, hydrolytic mechanism"/>
    <property type="evidence" value="ECO:0007669"/>
    <property type="project" value="TreeGrafter"/>
</dbReference>
<dbReference type="PANTHER" id="PTHR43856">
    <property type="entry name" value="CARDIOLIPIN HYDROLASE"/>
    <property type="match status" value="1"/>
</dbReference>
<protein>
    <recommendedName>
        <fullName evidence="5">Mitochondrial cardiolipin hydrolase</fullName>
    </recommendedName>
    <alternativeName>
        <fullName evidence="6">Mitochondrial phospholipase</fullName>
    </alternativeName>
</protein>
<dbReference type="Pfam" id="PF13091">
    <property type="entry name" value="PLDc_2"/>
    <property type="match status" value="1"/>
</dbReference>
<dbReference type="AlphaFoldDB" id="A0A8B8GH57"/>
<evidence type="ECO:0000256" key="6">
    <source>
        <dbReference type="ARBA" id="ARBA00043167"/>
    </source>
</evidence>
<dbReference type="InterPro" id="IPR025202">
    <property type="entry name" value="PLD-like_dom"/>
</dbReference>
<reference evidence="10" key="1">
    <citation type="submission" date="2025-08" db="UniProtKB">
        <authorList>
            <consortium name="RefSeq"/>
        </authorList>
    </citation>
    <scope>IDENTIFICATION</scope>
    <source>
        <tissue evidence="10">Whole body</tissue>
    </source>
</reference>
<evidence type="ECO:0000256" key="5">
    <source>
        <dbReference type="ARBA" id="ARBA00040549"/>
    </source>
</evidence>
<dbReference type="Proteomes" id="UP000694846">
    <property type="component" value="Unplaced"/>
</dbReference>
<feature type="transmembrane region" description="Helical" evidence="7">
    <location>
        <begin position="39"/>
        <end position="57"/>
    </location>
</feature>
<keyword evidence="9" id="KW-1185">Reference proteome</keyword>
<gene>
    <name evidence="10" type="primary">LOC112692194</name>
</gene>
<dbReference type="GeneID" id="112692194"/>
<dbReference type="GO" id="GO:0016042">
    <property type="term" value="P:lipid catabolic process"/>
    <property type="evidence" value="ECO:0007669"/>
    <property type="project" value="UniProtKB-KW"/>
</dbReference>
<evidence type="ECO:0000256" key="1">
    <source>
        <dbReference type="ARBA" id="ARBA00022801"/>
    </source>
</evidence>
<evidence type="ECO:0000256" key="4">
    <source>
        <dbReference type="ARBA" id="ARBA00038012"/>
    </source>
</evidence>
<evidence type="ECO:0000313" key="9">
    <source>
        <dbReference type="Proteomes" id="UP000694846"/>
    </source>
</evidence>
<dbReference type="InterPro" id="IPR051406">
    <property type="entry name" value="PLD_domain"/>
</dbReference>
<keyword evidence="7" id="KW-0812">Transmembrane</keyword>
<name>A0A8B8GH57_9HEMI</name>
<dbReference type="GO" id="GO:0005739">
    <property type="term" value="C:mitochondrion"/>
    <property type="evidence" value="ECO:0007669"/>
    <property type="project" value="TreeGrafter"/>
</dbReference>